<feature type="compositionally biased region" description="Basic residues" evidence="1">
    <location>
        <begin position="90"/>
        <end position="102"/>
    </location>
</feature>
<sequence length="388" mass="45121">MCYKKILVDTYADGVQDVTEKAYMCNEDRMCRDPEIQQYYRNYSYPKAQPAPYLVAELPTPRRSKSPSPANRRDSGLFVHAGKLADISPSRHHHHRHHRRSSRHETHDQSDHESPRPPKRSMTNPHIVIVDQAPTHIKSRDVPSTPAQATEEFSNRRRSSRGHDHDHHGRDRDSSANGRHTSRRRSRSADARPFIIDDEQDRRRHRREHRPRRMSTSIFPDVATTSAAAPVDSRRMPRRSNTVIHQGGDSVFSNSSSSAAPAQPKVLRWEDEVGDRRARQNARIANRQPPEVHQDAQPKGILKHTTSVNEGKSKNKGKARELDSEVRELRRAVERMELPRRDREARDDVEIEVFDKERLRERFISDGEDRRGRRRSKVWVAGDRYQYL</sequence>
<feature type="compositionally biased region" description="Polar residues" evidence="1">
    <location>
        <begin position="214"/>
        <end position="227"/>
    </location>
</feature>
<feature type="region of interest" description="Disordered" evidence="1">
    <location>
        <begin position="85"/>
        <end position="265"/>
    </location>
</feature>
<proteinExistence type="predicted"/>
<dbReference type="EMBL" id="JAUKUA010000005">
    <property type="protein sequence ID" value="KAK0711978.1"/>
    <property type="molecule type" value="Genomic_DNA"/>
</dbReference>
<evidence type="ECO:0000313" key="3">
    <source>
        <dbReference type="Proteomes" id="UP001172102"/>
    </source>
</evidence>
<gene>
    <name evidence="2" type="ORF">B0H67DRAFT_602578</name>
</gene>
<keyword evidence="3" id="KW-1185">Reference proteome</keyword>
<dbReference type="AlphaFoldDB" id="A0AA40DU63"/>
<accession>A0AA40DU63</accession>
<organism evidence="2 3">
    <name type="scientific">Lasiosphaeris hirsuta</name>
    <dbReference type="NCBI Taxonomy" id="260670"/>
    <lineage>
        <taxon>Eukaryota</taxon>
        <taxon>Fungi</taxon>
        <taxon>Dikarya</taxon>
        <taxon>Ascomycota</taxon>
        <taxon>Pezizomycotina</taxon>
        <taxon>Sordariomycetes</taxon>
        <taxon>Sordariomycetidae</taxon>
        <taxon>Sordariales</taxon>
        <taxon>Lasiosphaeriaceae</taxon>
        <taxon>Lasiosphaeris</taxon>
    </lineage>
</organism>
<feature type="compositionally biased region" description="Basic and acidic residues" evidence="1">
    <location>
        <begin position="161"/>
        <end position="174"/>
    </location>
</feature>
<name>A0AA40DU63_9PEZI</name>
<reference evidence="2" key="1">
    <citation type="submission" date="2023-06" db="EMBL/GenBank/DDBJ databases">
        <title>Genome-scale phylogeny and comparative genomics of the fungal order Sordariales.</title>
        <authorList>
            <consortium name="Lawrence Berkeley National Laboratory"/>
            <person name="Hensen N."/>
            <person name="Bonometti L."/>
            <person name="Westerberg I."/>
            <person name="Brannstrom I.O."/>
            <person name="Guillou S."/>
            <person name="Cros-Aarteil S."/>
            <person name="Calhoun S."/>
            <person name="Haridas S."/>
            <person name="Kuo A."/>
            <person name="Mondo S."/>
            <person name="Pangilinan J."/>
            <person name="Riley R."/>
            <person name="Labutti K."/>
            <person name="Andreopoulos B."/>
            <person name="Lipzen A."/>
            <person name="Chen C."/>
            <person name="Yanf M."/>
            <person name="Daum C."/>
            <person name="Ng V."/>
            <person name="Clum A."/>
            <person name="Steindorff A."/>
            <person name="Ohm R."/>
            <person name="Martin F."/>
            <person name="Silar P."/>
            <person name="Natvig D."/>
            <person name="Lalanne C."/>
            <person name="Gautier V."/>
            <person name="Ament-Velasquez S.L."/>
            <person name="Kruys A."/>
            <person name="Hutchinson M.I."/>
            <person name="Powell A.J."/>
            <person name="Barry K."/>
            <person name="Miller A.N."/>
            <person name="Grigoriev I.V."/>
            <person name="Debuchy R."/>
            <person name="Gladieux P."/>
            <person name="Thoren M.H."/>
            <person name="Johannesson H."/>
        </authorList>
    </citation>
    <scope>NUCLEOTIDE SEQUENCE</scope>
    <source>
        <strain evidence="2">SMH4607-1</strain>
    </source>
</reference>
<comment type="caution">
    <text evidence="2">The sequence shown here is derived from an EMBL/GenBank/DDBJ whole genome shotgun (WGS) entry which is preliminary data.</text>
</comment>
<dbReference type="Proteomes" id="UP001172102">
    <property type="component" value="Unassembled WGS sequence"/>
</dbReference>
<feature type="compositionally biased region" description="Basic residues" evidence="1">
    <location>
        <begin position="203"/>
        <end position="213"/>
    </location>
</feature>
<feature type="region of interest" description="Disordered" evidence="1">
    <location>
        <begin position="282"/>
        <end position="323"/>
    </location>
</feature>
<evidence type="ECO:0000313" key="2">
    <source>
        <dbReference type="EMBL" id="KAK0711978.1"/>
    </source>
</evidence>
<feature type="compositionally biased region" description="Basic and acidic residues" evidence="1">
    <location>
        <begin position="103"/>
        <end position="116"/>
    </location>
</feature>
<protein>
    <submittedName>
        <fullName evidence="2">Uncharacterized protein</fullName>
    </submittedName>
</protein>
<evidence type="ECO:0000256" key="1">
    <source>
        <dbReference type="SAM" id="MobiDB-lite"/>
    </source>
</evidence>